<reference evidence="4" key="1">
    <citation type="journal article" date="2014" name="Int. J. Syst. Evol. Microbiol.">
        <title>Complete genome sequence of Corynebacterium casei LMG S-19264T (=DSM 44701T), isolated from a smear-ripened cheese.</title>
        <authorList>
            <consortium name="US DOE Joint Genome Institute (JGI-PGF)"/>
            <person name="Walter F."/>
            <person name="Albersmeier A."/>
            <person name="Kalinowski J."/>
            <person name="Ruckert C."/>
        </authorList>
    </citation>
    <scope>NUCLEOTIDE SEQUENCE</scope>
    <source>
        <strain evidence="4">VKM B-2555</strain>
    </source>
</reference>
<feature type="domain" description="Nudix hydrolase" evidence="3">
    <location>
        <begin position="15"/>
        <end position="156"/>
    </location>
</feature>
<dbReference type="Gene3D" id="3.90.79.10">
    <property type="entry name" value="Nucleoside Triphosphate Pyrophosphohydrolase"/>
    <property type="match status" value="1"/>
</dbReference>
<gene>
    <name evidence="4" type="ORF">GCM10008171_10360</name>
</gene>
<evidence type="ECO:0000256" key="2">
    <source>
        <dbReference type="ARBA" id="ARBA00022801"/>
    </source>
</evidence>
<dbReference type="SUPFAM" id="SSF55811">
    <property type="entry name" value="Nudix"/>
    <property type="match status" value="1"/>
</dbReference>
<evidence type="ECO:0000256" key="1">
    <source>
        <dbReference type="ARBA" id="ARBA00001946"/>
    </source>
</evidence>
<dbReference type="Proteomes" id="UP001143364">
    <property type="component" value="Unassembled WGS sequence"/>
</dbReference>
<evidence type="ECO:0000313" key="4">
    <source>
        <dbReference type="EMBL" id="GLK75782.1"/>
    </source>
</evidence>
<protein>
    <submittedName>
        <fullName evidence="4">DNA mismatch repair protein MutT</fullName>
    </submittedName>
</protein>
<name>A0A9W6JEH8_9HYPH</name>
<comment type="caution">
    <text evidence="4">The sequence shown here is derived from an EMBL/GenBank/DDBJ whole genome shotgun (WGS) entry which is preliminary data.</text>
</comment>
<dbReference type="InterPro" id="IPR000086">
    <property type="entry name" value="NUDIX_hydrolase_dom"/>
</dbReference>
<keyword evidence="2" id="KW-0378">Hydrolase</keyword>
<proteinExistence type="predicted"/>
<reference evidence="4" key="2">
    <citation type="submission" date="2023-01" db="EMBL/GenBank/DDBJ databases">
        <authorList>
            <person name="Sun Q."/>
            <person name="Evtushenko L."/>
        </authorList>
    </citation>
    <scope>NUCLEOTIDE SEQUENCE</scope>
    <source>
        <strain evidence="4">VKM B-2555</strain>
    </source>
</reference>
<sequence>MPPHREPVYLRVMTFWRPPSHIRIKALGLNWRDGRLLAAEVYDDAGRVKGVRPLGGSVEFGETSAEAVRREFREELGIDVALVGAPLYVENIYQHEGALGHEVLILFDVLFPEGAFEGQDCVRFQEDNGAEGLARWFALDELDVEGGPDLYPAGLKNRLLAANV</sequence>
<dbReference type="AlphaFoldDB" id="A0A9W6JEH8"/>
<comment type="cofactor">
    <cofactor evidence="1">
        <name>Mg(2+)</name>
        <dbReference type="ChEBI" id="CHEBI:18420"/>
    </cofactor>
</comment>
<dbReference type="EMBL" id="BSFK01000005">
    <property type="protein sequence ID" value="GLK75782.1"/>
    <property type="molecule type" value="Genomic_DNA"/>
</dbReference>
<evidence type="ECO:0000259" key="3">
    <source>
        <dbReference type="PROSITE" id="PS51462"/>
    </source>
</evidence>
<dbReference type="PROSITE" id="PS00893">
    <property type="entry name" value="NUDIX_BOX"/>
    <property type="match status" value="1"/>
</dbReference>
<dbReference type="InterPro" id="IPR015797">
    <property type="entry name" value="NUDIX_hydrolase-like_dom_sf"/>
</dbReference>
<organism evidence="4 5">
    <name type="scientific">Methylopila jiangsuensis</name>
    <dbReference type="NCBI Taxonomy" id="586230"/>
    <lineage>
        <taxon>Bacteria</taxon>
        <taxon>Pseudomonadati</taxon>
        <taxon>Pseudomonadota</taxon>
        <taxon>Alphaproteobacteria</taxon>
        <taxon>Hyphomicrobiales</taxon>
        <taxon>Methylopilaceae</taxon>
        <taxon>Methylopila</taxon>
    </lineage>
</organism>
<dbReference type="Pfam" id="PF00293">
    <property type="entry name" value="NUDIX"/>
    <property type="match status" value="1"/>
</dbReference>
<accession>A0A9W6JEH8</accession>
<dbReference type="InterPro" id="IPR020084">
    <property type="entry name" value="NUDIX_hydrolase_CS"/>
</dbReference>
<keyword evidence="5" id="KW-1185">Reference proteome</keyword>
<dbReference type="PROSITE" id="PS51462">
    <property type="entry name" value="NUDIX"/>
    <property type="match status" value="1"/>
</dbReference>
<dbReference type="CDD" id="cd04688">
    <property type="entry name" value="NUDIX_Hydrolase"/>
    <property type="match status" value="1"/>
</dbReference>
<dbReference type="GO" id="GO:0016787">
    <property type="term" value="F:hydrolase activity"/>
    <property type="evidence" value="ECO:0007669"/>
    <property type="project" value="UniProtKB-KW"/>
</dbReference>
<evidence type="ECO:0000313" key="5">
    <source>
        <dbReference type="Proteomes" id="UP001143364"/>
    </source>
</evidence>